<feature type="compositionally biased region" description="Polar residues" evidence="1">
    <location>
        <begin position="301"/>
        <end position="312"/>
    </location>
</feature>
<reference evidence="3 4" key="1">
    <citation type="journal article" date="2018" name="IMA Fungus">
        <title>IMA Genome-F 9: Draft genome sequence of Annulohypoxylon stygium, Aspergillus mulundensis, Berkeleyomyces basicola (syn. Thielaviopsis basicola), Ceratocystis smalleyi, two Cercospora beticola strains, Coleophoma cylindrospora, Fusarium fracticaudum, Phialophora cf. hyalina, and Morchella septimelata.</title>
        <authorList>
            <person name="Wingfield B.D."/>
            <person name="Bills G.F."/>
            <person name="Dong Y."/>
            <person name="Huang W."/>
            <person name="Nel W.J."/>
            <person name="Swalarsk-Parry B.S."/>
            <person name="Vaghefi N."/>
            <person name="Wilken P.M."/>
            <person name="An Z."/>
            <person name="de Beer Z.W."/>
            <person name="De Vos L."/>
            <person name="Chen L."/>
            <person name="Duong T.A."/>
            <person name="Gao Y."/>
            <person name="Hammerbacher A."/>
            <person name="Kikkert J.R."/>
            <person name="Li Y."/>
            <person name="Li H."/>
            <person name="Li K."/>
            <person name="Li Q."/>
            <person name="Liu X."/>
            <person name="Ma X."/>
            <person name="Naidoo K."/>
            <person name="Pethybridge S.J."/>
            <person name="Sun J."/>
            <person name="Steenkamp E.T."/>
            <person name="van der Nest M.A."/>
            <person name="van Wyk S."/>
            <person name="Wingfield M.J."/>
            <person name="Xiong C."/>
            <person name="Yue Q."/>
            <person name="Zhang X."/>
        </authorList>
    </citation>
    <scope>NUCLEOTIDE SEQUENCE [LARGE SCALE GENOMIC DNA]</scope>
    <source>
        <strain evidence="3 4">BP 5553</strain>
    </source>
</reference>
<dbReference type="STRING" id="2656787.A0A370TFJ9"/>
<sequence>MSKRTVFTTVTPLPAMVTRETVLSTLHDHVEMILLNPLVEEQHPIKPPPIATAEEYHCQWYSLTDRVQYLPGGLMSGKVTYQACFHDLATGLQTHCYAPMGLNIRGKWTLGGSLPGEPVAPVELGVGVPLQGLYLREDVDMKCNMMMTGFVKKTLKKAHVSLVDRLVVKAQIQSAAEENQRLNTDQIPTTSHTPPISRFSTQHTQSSSDSKTNSRHDDAPPLYQHPAHRDQMHPSDSALYPEALSVRSSTTSFGGSADGSNFSGRPSYQESVAGSQNNRVSWQQLNPNRQSPSMHPVEAGYQNTDPYRHSTQSSLSADFSARSSRGDPRYSNPLPPPPQKSRPAELE</sequence>
<dbReference type="RefSeq" id="XP_031866955.1">
    <property type="nucleotide sequence ID" value="XM_032016664.1"/>
</dbReference>
<feature type="region of interest" description="Disordered" evidence="1">
    <location>
        <begin position="249"/>
        <end position="347"/>
    </location>
</feature>
<dbReference type="Proteomes" id="UP000254866">
    <property type="component" value="Unassembled WGS sequence"/>
</dbReference>
<organism evidence="3 4">
    <name type="scientific">Venustampulla echinocandica</name>
    <dbReference type="NCBI Taxonomy" id="2656787"/>
    <lineage>
        <taxon>Eukaryota</taxon>
        <taxon>Fungi</taxon>
        <taxon>Dikarya</taxon>
        <taxon>Ascomycota</taxon>
        <taxon>Pezizomycotina</taxon>
        <taxon>Leotiomycetes</taxon>
        <taxon>Helotiales</taxon>
        <taxon>Pleuroascaceae</taxon>
        <taxon>Venustampulla</taxon>
    </lineage>
</organism>
<evidence type="ECO:0000313" key="3">
    <source>
        <dbReference type="EMBL" id="RDL33673.1"/>
    </source>
</evidence>
<keyword evidence="4" id="KW-1185">Reference proteome</keyword>
<evidence type="ECO:0000256" key="1">
    <source>
        <dbReference type="SAM" id="MobiDB-lite"/>
    </source>
</evidence>
<feature type="domain" description="DUF7053" evidence="2">
    <location>
        <begin position="2"/>
        <end position="171"/>
    </location>
</feature>
<dbReference type="PANTHER" id="PTHR38117:SF2">
    <property type="entry name" value="NACHT AND WD40 DOMAIN PROTEIN"/>
    <property type="match status" value="1"/>
</dbReference>
<feature type="region of interest" description="Disordered" evidence="1">
    <location>
        <begin position="179"/>
        <end position="235"/>
    </location>
</feature>
<feature type="compositionally biased region" description="Polar residues" evidence="1">
    <location>
        <begin position="179"/>
        <end position="211"/>
    </location>
</feature>
<gene>
    <name evidence="3" type="ORF">BP5553_08041</name>
</gene>
<dbReference type="PANTHER" id="PTHR38117">
    <property type="entry name" value="NACHT AND WD40 DOMAIN PROTEIN"/>
    <property type="match status" value="1"/>
</dbReference>
<proteinExistence type="predicted"/>
<feature type="compositionally biased region" description="Low complexity" evidence="1">
    <location>
        <begin position="313"/>
        <end position="323"/>
    </location>
</feature>
<name>A0A370TFJ9_9HELO</name>
<dbReference type="EMBL" id="NPIC01000008">
    <property type="protein sequence ID" value="RDL33673.1"/>
    <property type="molecule type" value="Genomic_DNA"/>
</dbReference>
<feature type="compositionally biased region" description="Polar residues" evidence="1">
    <location>
        <begin position="249"/>
        <end position="293"/>
    </location>
</feature>
<evidence type="ECO:0000259" key="2">
    <source>
        <dbReference type="Pfam" id="PF23155"/>
    </source>
</evidence>
<dbReference type="InterPro" id="IPR055481">
    <property type="entry name" value="DUF7053"/>
</dbReference>
<evidence type="ECO:0000313" key="4">
    <source>
        <dbReference type="Proteomes" id="UP000254866"/>
    </source>
</evidence>
<dbReference type="GeneID" id="43600890"/>
<comment type="caution">
    <text evidence="3">The sequence shown here is derived from an EMBL/GenBank/DDBJ whole genome shotgun (WGS) entry which is preliminary data.</text>
</comment>
<dbReference type="OrthoDB" id="3246050at2759"/>
<accession>A0A370TFJ9</accession>
<dbReference type="AlphaFoldDB" id="A0A370TFJ9"/>
<protein>
    <recommendedName>
        <fullName evidence="2">DUF7053 domain-containing protein</fullName>
    </recommendedName>
</protein>
<dbReference type="Pfam" id="PF23155">
    <property type="entry name" value="DUF7053"/>
    <property type="match status" value="1"/>
</dbReference>